<keyword evidence="5" id="KW-1185">Reference proteome</keyword>
<evidence type="ECO:0000256" key="1">
    <source>
        <dbReference type="ARBA" id="ARBA00022741"/>
    </source>
</evidence>
<sequence>YILIAAPSGSRCTVAGVTLDSGEERTQALAGDNLRIKLNGIDEDRIAQGSVLCSPDNVIKHCTSFTSTLMIMEAKNVISSGSEFVFHSHAVQCQCKIKHILAKLDKKTGAVVTKKPSFVTPGSSCAVTIELAKPVCLEAFDKKSVHQRFGRFILRAEDATVAIGTIKKVKA</sequence>
<accession>A0A9K3CVR7</accession>
<keyword evidence="2" id="KW-0342">GTP-binding</keyword>
<feature type="domain" description="GTP-eEF1A C-terminal" evidence="3">
    <location>
        <begin position="64"/>
        <end position="167"/>
    </location>
</feature>
<dbReference type="InterPro" id="IPR009001">
    <property type="entry name" value="Transl_elong_EF1A/Init_IF2_C"/>
</dbReference>
<evidence type="ECO:0000256" key="2">
    <source>
        <dbReference type="ARBA" id="ARBA00023134"/>
    </source>
</evidence>
<protein>
    <recommendedName>
        <fullName evidence="3">GTP-eEF1A C-terminal domain-containing protein</fullName>
    </recommendedName>
</protein>
<dbReference type="AlphaFoldDB" id="A0A9K3CVR7"/>
<dbReference type="InterPro" id="IPR054696">
    <property type="entry name" value="GTP-eEF1A_C"/>
</dbReference>
<dbReference type="SUPFAM" id="SSF50447">
    <property type="entry name" value="Translation proteins"/>
    <property type="match status" value="1"/>
</dbReference>
<dbReference type="OrthoDB" id="342024at2759"/>
<name>A0A9K3CVR7_9EUKA</name>
<gene>
    <name evidence="4" type="ORF">KIPB_004265</name>
</gene>
<dbReference type="Gene3D" id="2.40.30.10">
    <property type="entry name" value="Translation factors"/>
    <property type="match status" value="2"/>
</dbReference>
<feature type="non-terminal residue" evidence="4">
    <location>
        <position position="171"/>
    </location>
</feature>
<comment type="caution">
    <text evidence="4">The sequence shown here is derived from an EMBL/GenBank/DDBJ whole genome shotgun (WGS) entry which is preliminary data.</text>
</comment>
<dbReference type="InterPro" id="IPR009000">
    <property type="entry name" value="Transl_B-barrel_sf"/>
</dbReference>
<evidence type="ECO:0000313" key="5">
    <source>
        <dbReference type="Proteomes" id="UP000265618"/>
    </source>
</evidence>
<evidence type="ECO:0000313" key="4">
    <source>
        <dbReference type="EMBL" id="GIQ83020.1"/>
    </source>
</evidence>
<dbReference type="Pfam" id="PF22594">
    <property type="entry name" value="GTP-eEF1A_C"/>
    <property type="match status" value="1"/>
</dbReference>
<dbReference type="GO" id="GO:0005525">
    <property type="term" value="F:GTP binding"/>
    <property type="evidence" value="ECO:0007669"/>
    <property type="project" value="UniProtKB-KW"/>
</dbReference>
<keyword evidence="1" id="KW-0547">Nucleotide-binding</keyword>
<dbReference type="Proteomes" id="UP000265618">
    <property type="component" value="Unassembled WGS sequence"/>
</dbReference>
<proteinExistence type="predicted"/>
<evidence type="ECO:0000259" key="3">
    <source>
        <dbReference type="Pfam" id="PF22594"/>
    </source>
</evidence>
<dbReference type="InterPro" id="IPR050100">
    <property type="entry name" value="TRAFAC_GTPase_members"/>
</dbReference>
<dbReference type="PANTHER" id="PTHR23115">
    <property type="entry name" value="TRANSLATION FACTOR"/>
    <property type="match status" value="1"/>
</dbReference>
<organism evidence="4 5">
    <name type="scientific">Kipferlia bialata</name>
    <dbReference type="NCBI Taxonomy" id="797122"/>
    <lineage>
        <taxon>Eukaryota</taxon>
        <taxon>Metamonada</taxon>
        <taxon>Carpediemonas-like organisms</taxon>
        <taxon>Kipferlia</taxon>
    </lineage>
</organism>
<reference evidence="4 5" key="1">
    <citation type="journal article" date="2018" name="PLoS ONE">
        <title>The draft genome of Kipferlia bialata reveals reductive genome evolution in fornicate parasites.</title>
        <authorList>
            <person name="Tanifuji G."/>
            <person name="Takabayashi S."/>
            <person name="Kume K."/>
            <person name="Takagi M."/>
            <person name="Nakayama T."/>
            <person name="Kamikawa R."/>
            <person name="Inagaki Y."/>
            <person name="Hashimoto T."/>
        </authorList>
    </citation>
    <scope>NUCLEOTIDE SEQUENCE [LARGE SCALE GENOMIC DNA]</scope>
    <source>
        <strain evidence="4">NY0173</strain>
    </source>
</reference>
<dbReference type="SUPFAM" id="SSF50465">
    <property type="entry name" value="EF-Tu/eEF-1alpha/eIF2-gamma C-terminal domain"/>
    <property type="match status" value="1"/>
</dbReference>
<dbReference type="EMBL" id="BDIP01000897">
    <property type="protein sequence ID" value="GIQ83020.1"/>
    <property type="molecule type" value="Genomic_DNA"/>
</dbReference>